<keyword evidence="1" id="KW-0812">Transmembrane</keyword>
<feature type="transmembrane region" description="Helical" evidence="1">
    <location>
        <begin position="54"/>
        <end position="73"/>
    </location>
</feature>
<dbReference type="Proteomes" id="UP000199068">
    <property type="component" value="Unassembled WGS sequence"/>
</dbReference>
<evidence type="ECO:0000313" key="3">
    <source>
        <dbReference type="Proteomes" id="UP000199068"/>
    </source>
</evidence>
<accession>A0A1G9I920</accession>
<reference evidence="2 3" key="1">
    <citation type="submission" date="2016-10" db="EMBL/GenBank/DDBJ databases">
        <authorList>
            <person name="de Groot N.N."/>
        </authorList>
    </citation>
    <scope>NUCLEOTIDE SEQUENCE [LARGE SCALE GENOMIC DNA]</scope>
    <source>
        <strain evidence="2 3">DSM 797</strain>
    </source>
</reference>
<keyword evidence="1" id="KW-1133">Transmembrane helix</keyword>
<feature type="transmembrane region" description="Helical" evidence="1">
    <location>
        <begin position="94"/>
        <end position="114"/>
    </location>
</feature>
<feature type="transmembrane region" description="Helical" evidence="1">
    <location>
        <begin position="120"/>
        <end position="137"/>
    </location>
</feature>
<protein>
    <submittedName>
        <fullName evidence="2">Uncharacterized protein</fullName>
    </submittedName>
</protein>
<feature type="transmembrane region" description="Helical" evidence="1">
    <location>
        <begin position="12"/>
        <end position="34"/>
    </location>
</feature>
<name>A0A1G9I920_9FIRM</name>
<dbReference type="AlphaFoldDB" id="A0A1G9I920"/>
<gene>
    <name evidence="2" type="ORF">SAMN04515677_101146</name>
</gene>
<evidence type="ECO:0000313" key="2">
    <source>
        <dbReference type="EMBL" id="SDL21545.1"/>
    </source>
</evidence>
<keyword evidence="1" id="KW-0472">Membrane</keyword>
<sequence>MEAEHKVGGLCNMVYILYIIFLIQPIKSLINSGIISTDIKLFQIIYNIDIGDKIWYFIFQIMFLFFIFVAISAESKNISDCEEKGKIKILNKELYPYKIFIALNITGTIILLVLTKDKELFLPSILLIATSILLNFSKKMYFHYLQL</sequence>
<proteinExistence type="predicted"/>
<organism evidence="2 3">
    <name type="scientific">Romboutsia lituseburensis DSM 797</name>
    <dbReference type="NCBI Taxonomy" id="1121325"/>
    <lineage>
        <taxon>Bacteria</taxon>
        <taxon>Bacillati</taxon>
        <taxon>Bacillota</taxon>
        <taxon>Clostridia</taxon>
        <taxon>Peptostreptococcales</taxon>
        <taxon>Peptostreptococcaceae</taxon>
        <taxon>Romboutsia</taxon>
    </lineage>
</organism>
<dbReference type="RefSeq" id="WP_092721888.1">
    <property type="nucleotide sequence ID" value="NZ_FNGW01000001.1"/>
</dbReference>
<evidence type="ECO:0000256" key="1">
    <source>
        <dbReference type="SAM" id="Phobius"/>
    </source>
</evidence>
<dbReference type="EMBL" id="FNGW01000001">
    <property type="protein sequence ID" value="SDL21545.1"/>
    <property type="molecule type" value="Genomic_DNA"/>
</dbReference>
<keyword evidence="3" id="KW-1185">Reference proteome</keyword>